<dbReference type="GO" id="GO:0016846">
    <property type="term" value="F:carbon-sulfur lyase activity"/>
    <property type="evidence" value="ECO:0007669"/>
    <property type="project" value="TreeGrafter"/>
</dbReference>
<dbReference type="GO" id="GO:0030170">
    <property type="term" value="F:pyridoxal phosphate binding"/>
    <property type="evidence" value="ECO:0007669"/>
    <property type="project" value="InterPro"/>
</dbReference>
<keyword evidence="4" id="KW-0456">Lyase</keyword>
<dbReference type="GO" id="GO:0005737">
    <property type="term" value="C:cytoplasm"/>
    <property type="evidence" value="ECO:0007669"/>
    <property type="project" value="TreeGrafter"/>
</dbReference>
<evidence type="ECO:0000313" key="5">
    <source>
        <dbReference type="Proteomes" id="UP000485058"/>
    </source>
</evidence>
<dbReference type="InterPro" id="IPR015424">
    <property type="entry name" value="PyrdxlP-dep_Trfase"/>
</dbReference>
<dbReference type="GO" id="GO:0019346">
    <property type="term" value="P:transsulfuration"/>
    <property type="evidence" value="ECO:0007669"/>
    <property type="project" value="InterPro"/>
</dbReference>
<proteinExistence type="inferred from homology"/>
<sequence>LVLARKLAELEGAEAAVVAASGMAAISSVLLTFLGSGDHLLVQPSLYGGTSALLQSLMPHVGVQVDALDLQGGTQAWRAQLRPNTKMLYLETISNPTCEVPDLTALIAFAQEHGLLSCIDNTFASPANFRPLEHGVDLVVKRMQVLGGSLDPHAAFLLQRGVKTLALRVARQNANALALATRLQQHAQAGPLPGGWPGCKPTGYGGVFAFELHGGGLVAQKVLQGLKVAVVAPSLGGVETLVTLPAFTTHSGLSPEAKQAQSITDGLVRVAVGIEDSEDLLHDFLEAIEGATA</sequence>
<accession>A0A6A0A9P2</accession>
<dbReference type="PANTHER" id="PTHR11808">
    <property type="entry name" value="TRANS-SULFURATION ENZYME FAMILY MEMBER"/>
    <property type="match status" value="1"/>
</dbReference>
<protein>
    <submittedName>
        <fullName evidence="4">Cystathionine beta-lyase</fullName>
    </submittedName>
</protein>
<evidence type="ECO:0000256" key="2">
    <source>
        <dbReference type="ARBA" id="ARBA00022898"/>
    </source>
</evidence>
<organism evidence="4 5">
    <name type="scientific">Haematococcus lacustris</name>
    <name type="common">Green alga</name>
    <name type="synonym">Haematococcus pluvialis</name>
    <dbReference type="NCBI Taxonomy" id="44745"/>
    <lineage>
        <taxon>Eukaryota</taxon>
        <taxon>Viridiplantae</taxon>
        <taxon>Chlorophyta</taxon>
        <taxon>core chlorophytes</taxon>
        <taxon>Chlorophyceae</taxon>
        <taxon>CS clade</taxon>
        <taxon>Chlamydomonadales</taxon>
        <taxon>Haematococcaceae</taxon>
        <taxon>Haematococcus</taxon>
    </lineage>
</organism>
<evidence type="ECO:0000256" key="3">
    <source>
        <dbReference type="RuleBase" id="RU362118"/>
    </source>
</evidence>
<dbReference type="AlphaFoldDB" id="A0A6A0A9P2"/>
<keyword evidence="2 3" id="KW-0663">Pyridoxal phosphate</keyword>
<feature type="non-terminal residue" evidence="4">
    <location>
        <position position="1"/>
    </location>
</feature>
<dbReference type="Gene3D" id="3.90.1150.10">
    <property type="entry name" value="Aspartate Aminotransferase, domain 1"/>
    <property type="match status" value="1"/>
</dbReference>
<dbReference type="InterPro" id="IPR000277">
    <property type="entry name" value="Cys/Met-Metab_PyrdxlP-dep_enz"/>
</dbReference>
<dbReference type="InterPro" id="IPR015421">
    <property type="entry name" value="PyrdxlP-dep_Trfase_major"/>
</dbReference>
<keyword evidence="5" id="KW-1185">Reference proteome</keyword>
<comment type="cofactor">
    <cofactor evidence="1 3">
        <name>pyridoxal 5'-phosphate</name>
        <dbReference type="ChEBI" id="CHEBI:597326"/>
    </cofactor>
</comment>
<comment type="similarity">
    <text evidence="3">Belongs to the trans-sulfuration enzymes family.</text>
</comment>
<name>A0A6A0A9P2_HAELA</name>
<dbReference type="Gene3D" id="3.40.640.10">
    <property type="entry name" value="Type I PLP-dependent aspartate aminotransferase-like (Major domain)"/>
    <property type="match status" value="1"/>
</dbReference>
<dbReference type="Pfam" id="PF01053">
    <property type="entry name" value="Cys_Met_Meta_PP"/>
    <property type="match status" value="2"/>
</dbReference>
<dbReference type="InterPro" id="IPR015422">
    <property type="entry name" value="PyrdxlP-dep_Trfase_small"/>
</dbReference>
<evidence type="ECO:0000313" key="4">
    <source>
        <dbReference type="EMBL" id="GFH29450.1"/>
    </source>
</evidence>
<dbReference type="SUPFAM" id="SSF53383">
    <property type="entry name" value="PLP-dependent transferases"/>
    <property type="match status" value="1"/>
</dbReference>
<evidence type="ECO:0000256" key="1">
    <source>
        <dbReference type="ARBA" id="ARBA00001933"/>
    </source>
</evidence>
<comment type="caution">
    <text evidence="4">The sequence shown here is derived from an EMBL/GenBank/DDBJ whole genome shotgun (WGS) entry which is preliminary data.</text>
</comment>
<reference evidence="4 5" key="1">
    <citation type="submission" date="2020-02" db="EMBL/GenBank/DDBJ databases">
        <title>Draft genome sequence of Haematococcus lacustris strain NIES-144.</title>
        <authorList>
            <person name="Morimoto D."/>
            <person name="Nakagawa S."/>
            <person name="Yoshida T."/>
            <person name="Sawayama S."/>
        </authorList>
    </citation>
    <scope>NUCLEOTIDE SEQUENCE [LARGE SCALE GENOMIC DNA]</scope>
    <source>
        <strain evidence="4 5">NIES-144</strain>
    </source>
</reference>
<dbReference type="PANTHER" id="PTHR11808:SF80">
    <property type="entry name" value="CYSTATHIONINE GAMMA-LYASE"/>
    <property type="match status" value="1"/>
</dbReference>
<dbReference type="Proteomes" id="UP000485058">
    <property type="component" value="Unassembled WGS sequence"/>
</dbReference>
<dbReference type="EMBL" id="BLLF01004349">
    <property type="protein sequence ID" value="GFH29450.1"/>
    <property type="molecule type" value="Genomic_DNA"/>
</dbReference>
<gene>
    <name evidence="4" type="ORF">HaLaN_28104</name>
</gene>